<dbReference type="InterPro" id="IPR056884">
    <property type="entry name" value="NPHP3-like_N"/>
</dbReference>
<accession>A0A9N9LBK2</accession>
<dbReference type="PANTHER" id="PTHR10039:SF15">
    <property type="entry name" value="NACHT DOMAIN-CONTAINING PROTEIN"/>
    <property type="match status" value="1"/>
</dbReference>
<keyword evidence="1" id="KW-0677">Repeat</keyword>
<proteinExistence type="predicted"/>
<evidence type="ECO:0000313" key="3">
    <source>
        <dbReference type="EMBL" id="CAG8972230.1"/>
    </source>
</evidence>
<sequence>MLEMSSHFEEVSIIVDGLDECGTNTITVIESLNKLVSNHQSNVRLLVLSREDFGIREVLEKEFIYLEISAQSKELELYVAAELEARKGAGRGRLRIRGNELKEHIKKTLVERAAGI</sequence>
<dbReference type="EMBL" id="CAJVRM010000041">
    <property type="protein sequence ID" value="CAG8972230.1"/>
    <property type="molecule type" value="Genomic_DNA"/>
</dbReference>
<gene>
    <name evidence="3" type="ORF">HYALB_00001628</name>
</gene>
<comment type="caution">
    <text evidence="3">The sequence shown here is derived from an EMBL/GenBank/DDBJ whole genome shotgun (WGS) entry which is preliminary data.</text>
</comment>
<evidence type="ECO:0000313" key="4">
    <source>
        <dbReference type="Proteomes" id="UP000701801"/>
    </source>
</evidence>
<dbReference type="AlphaFoldDB" id="A0A9N9LBK2"/>
<keyword evidence="4" id="KW-1185">Reference proteome</keyword>
<reference evidence="3" key="1">
    <citation type="submission" date="2021-07" db="EMBL/GenBank/DDBJ databases">
        <authorList>
            <person name="Durling M."/>
        </authorList>
    </citation>
    <scope>NUCLEOTIDE SEQUENCE</scope>
</reference>
<feature type="domain" description="Nephrocystin 3-like N-terminal" evidence="2">
    <location>
        <begin position="2"/>
        <end position="50"/>
    </location>
</feature>
<dbReference type="Proteomes" id="UP000701801">
    <property type="component" value="Unassembled WGS sequence"/>
</dbReference>
<organism evidence="3 4">
    <name type="scientific">Hymenoscyphus albidus</name>
    <dbReference type="NCBI Taxonomy" id="595503"/>
    <lineage>
        <taxon>Eukaryota</taxon>
        <taxon>Fungi</taxon>
        <taxon>Dikarya</taxon>
        <taxon>Ascomycota</taxon>
        <taxon>Pezizomycotina</taxon>
        <taxon>Leotiomycetes</taxon>
        <taxon>Helotiales</taxon>
        <taxon>Helotiaceae</taxon>
        <taxon>Hymenoscyphus</taxon>
    </lineage>
</organism>
<dbReference type="OrthoDB" id="1577640at2759"/>
<dbReference type="Pfam" id="PF24883">
    <property type="entry name" value="NPHP3_N"/>
    <property type="match status" value="1"/>
</dbReference>
<evidence type="ECO:0000259" key="2">
    <source>
        <dbReference type="Pfam" id="PF24883"/>
    </source>
</evidence>
<protein>
    <recommendedName>
        <fullName evidence="2">Nephrocystin 3-like N-terminal domain-containing protein</fullName>
    </recommendedName>
</protein>
<name>A0A9N9LBK2_9HELO</name>
<dbReference type="PANTHER" id="PTHR10039">
    <property type="entry name" value="AMELOGENIN"/>
    <property type="match status" value="1"/>
</dbReference>
<evidence type="ECO:0000256" key="1">
    <source>
        <dbReference type="ARBA" id="ARBA00022737"/>
    </source>
</evidence>